<comment type="cofactor">
    <cofactor evidence="1">
        <name>Zn(2+)</name>
        <dbReference type="ChEBI" id="CHEBI:29105"/>
    </cofactor>
    <text evidence="1">Binds 2 Zn(2+) ions per subunit. One is catalytic and the other provides a structural contribution.</text>
</comment>
<dbReference type="STRING" id="270498.CHK_1437"/>
<dbReference type="OrthoDB" id="9803995at2"/>
<evidence type="ECO:0000256" key="1">
    <source>
        <dbReference type="PIRSR" id="PIRSR001359-3"/>
    </source>
</evidence>
<keyword evidence="1" id="KW-0862">Zinc</keyword>
<feature type="binding site" evidence="1">
    <location>
        <position position="212"/>
    </location>
    <ligand>
        <name>Zn(2+)</name>
        <dbReference type="ChEBI" id="CHEBI:29105"/>
        <label>1</label>
        <note>catalytic</note>
    </ligand>
</feature>
<dbReference type="InterPro" id="IPR013785">
    <property type="entry name" value="Aldolase_TIM"/>
</dbReference>
<organism evidence="2 3">
    <name type="scientific">Christensenella hongkongensis</name>
    <dbReference type="NCBI Taxonomy" id="270498"/>
    <lineage>
        <taxon>Bacteria</taxon>
        <taxon>Bacillati</taxon>
        <taxon>Bacillota</taxon>
        <taxon>Clostridia</taxon>
        <taxon>Christensenellales</taxon>
        <taxon>Christensenellaceae</taxon>
        <taxon>Christensenella</taxon>
    </lineage>
</organism>
<feature type="binding site" evidence="1">
    <location>
        <position position="184"/>
    </location>
    <ligand>
        <name>Zn(2+)</name>
        <dbReference type="ChEBI" id="CHEBI:29105"/>
        <label>1</label>
        <note>catalytic</note>
    </ligand>
</feature>
<dbReference type="Pfam" id="PF01116">
    <property type="entry name" value="F_bP_aldolase"/>
    <property type="match status" value="1"/>
</dbReference>
<feature type="binding site" evidence="1">
    <location>
        <position position="139"/>
    </location>
    <ligand>
        <name>Zn(2+)</name>
        <dbReference type="ChEBI" id="CHEBI:29105"/>
        <label>2</label>
    </ligand>
</feature>
<sequence length="301" mass="32839">MLISMKKLLLHAQKNRFAVGYFEAFNMDCMEAVLNAAEKTDSPVIIGFGGQFIGSPKRNYKEDIYLYGKLAKEAAKRSKVPVAVILNEANEEEMIYQGMNAGFNTVMYQKEGEAFEDTVRITKEICRAAHFMGIDVESEVGELSCADISTGTQSPGHDTDVEQAKYFVEETGIDALAVAIGNIHLLEDAKAQLNYGLLETLRKEIPVPLVLHGGTGVSAEDMKKAIHMGISKVNVGTVLKRAYIDAVSGFIASRELEKIDPHITMGWGGQDDMLSVGRDAVTQKAVEFIDMFGSAGKAGIF</sequence>
<evidence type="ECO:0000313" key="3">
    <source>
        <dbReference type="Proteomes" id="UP000034076"/>
    </source>
</evidence>
<dbReference type="InterPro" id="IPR050246">
    <property type="entry name" value="Class_II_FBP_aldolase"/>
</dbReference>
<dbReference type="Proteomes" id="UP000034076">
    <property type="component" value="Unassembled WGS sequence"/>
</dbReference>
<comment type="caution">
    <text evidence="2">The sequence shown here is derived from an EMBL/GenBank/DDBJ whole genome shotgun (WGS) entry which is preliminary data.</text>
</comment>
<accession>A0A0M2NLD7</accession>
<dbReference type="EMBL" id="LAYJ01000088">
    <property type="protein sequence ID" value="KKI51050.1"/>
    <property type="molecule type" value="Genomic_DNA"/>
</dbReference>
<dbReference type="PANTHER" id="PTHR30304:SF0">
    <property type="entry name" value="D-TAGATOSE-1,6-BISPHOSPHATE ALDOLASE SUBUNIT GATY-RELATED"/>
    <property type="match status" value="1"/>
</dbReference>
<dbReference type="GO" id="GO:0047441">
    <property type="term" value="F:5-dehydro-2-deoxyphosphogluconate aldolase activity"/>
    <property type="evidence" value="ECO:0007669"/>
    <property type="project" value="UniProtKB-EC"/>
</dbReference>
<dbReference type="EC" id="4.1.2.29" evidence="2"/>
<keyword evidence="3" id="KW-1185">Reference proteome</keyword>
<keyword evidence="2" id="KW-0456">Lyase</keyword>
<dbReference type="InterPro" id="IPR000771">
    <property type="entry name" value="FBA_II"/>
</dbReference>
<proteinExistence type="predicted"/>
<dbReference type="SUPFAM" id="SSF51569">
    <property type="entry name" value="Aldolase"/>
    <property type="match status" value="1"/>
</dbReference>
<dbReference type="GO" id="GO:0005975">
    <property type="term" value="P:carbohydrate metabolic process"/>
    <property type="evidence" value="ECO:0007669"/>
    <property type="project" value="InterPro"/>
</dbReference>
<dbReference type="PANTHER" id="PTHR30304">
    <property type="entry name" value="D-TAGATOSE-1,6-BISPHOSPHATE ALDOLASE"/>
    <property type="match status" value="1"/>
</dbReference>
<dbReference type="RefSeq" id="WP_046443311.1">
    <property type="nucleotide sequence ID" value="NZ_LAYJ01000088.1"/>
</dbReference>
<keyword evidence="1" id="KW-0479">Metal-binding</keyword>
<dbReference type="Gene3D" id="3.20.20.70">
    <property type="entry name" value="Aldolase class I"/>
    <property type="match status" value="1"/>
</dbReference>
<protein>
    <submittedName>
        <fullName evidence="2">5-keto-2-deoxy-D-gluconate-6 phosphate aldolase</fullName>
        <ecNumber evidence="2">4.1.2.29</ecNumber>
    </submittedName>
</protein>
<evidence type="ECO:0000313" key="2">
    <source>
        <dbReference type="EMBL" id="KKI51050.1"/>
    </source>
</evidence>
<dbReference type="GO" id="GO:0008270">
    <property type="term" value="F:zinc ion binding"/>
    <property type="evidence" value="ECO:0007669"/>
    <property type="project" value="InterPro"/>
</dbReference>
<reference evidence="2 3" key="1">
    <citation type="submission" date="2015-04" db="EMBL/GenBank/DDBJ databases">
        <title>Draft genome sequence of bacteremic isolate Catabacter hongkongensis type strain HKU16T.</title>
        <authorList>
            <person name="Lau S.K."/>
            <person name="Teng J.L."/>
            <person name="Huang Y."/>
            <person name="Curreem S.O."/>
            <person name="Tsui S.K."/>
            <person name="Woo P.C."/>
        </authorList>
    </citation>
    <scope>NUCLEOTIDE SEQUENCE [LARGE SCALE GENOMIC DNA]</scope>
    <source>
        <strain evidence="2 3">HKU16</strain>
    </source>
</reference>
<gene>
    <name evidence="2" type="ORF">CHK_1437</name>
</gene>
<name>A0A0M2NLD7_9FIRM</name>
<dbReference type="PIRSF" id="PIRSF001359">
    <property type="entry name" value="F_bP_aldolase_II"/>
    <property type="match status" value="1"/>
</dbReference>
<dbReference type="AlphaFoldDB" id="A0A0M2NLD7"/>